<feature type="chain" id="PRO_5019005386" evidence="2">
    <location>
        <begin position="31"/>
        <end position="192"/>
    </location>
</feature>
<dbReference type="GO" id="GO:0004867">
    <property type="term" value="F:serine-type endopeptidase inhibitor activity"/>
    <property type="evidence" value="ECO:0007669"/>
    <property type="project" value="InterPro"/>
</dbReference>
<keyword evidence="4" id="KW-1185">Reference proteome</keyword>
<sequence length="192" mass="21569">MKIAIIEQTKKYSIAVSALAVSLFSFSVLATSPVHPDGLNQNMITSQTYSTANYQAHEESKMYPAPAEGMEQHILTLPSLDDEQNYMVEIQIGQTKMVDCNKHGLSGELTQDSVKGWGYQFYKVNQITDGPSTMMACLELAKKEAFLQIPGDLKINYDSRLPKVFYLPKGSEIRYRVWRVESGFNTSKLNAQ</sequence>
<accession>A0A431WDN5</accession>
<dbReference type="AlphaFoldDB" id="A0A431WDN5"/>
<dbReference type="EMBL" id="RXNV01000002">
    <property type="protein sequence ID" value="RTR33666.1"/>
    <property type="molecule type" value="Genomic_DNA"/>
</dbReference>
<dbReference type="RefSeq" id="WP_126505216.1">
    <property type="nucleotide sequence ID" value="NZ_RXNV01000002.1"/>
</dbReference>
<dbReference type="Proteomes" id="UP000282060">
    <property type="component" value="Unassembled WGS sequence"/>
</dbReference>
<dbReference type="NCBIfam" id="NF002987">
    <property type="entry name" value="PRK03719.1"/>
    <property type="match status" value="1"/>
</dbReference>
<feature type="signal peptide" evidence="2">
    <location>
        <begin position="1"/>
        <end position="30"/>
    </location>
</feature>
<dbReference type="Pfam" id="PF03974">
    <property type="entry name" value="Ecotin"/>
    <property type="match status" value="1"/>
</dbReference>
<dbReference type="PANTHER" id="PTHR35890:SF3">
    <property type="entry name" value="ECOTIN"/>
    <property type="match status" value="1"/>
</dbReference>
<organism evidence="3 4">
    <name type="scientific">Shewanella atlantica</name>
    <dbReference type="NCBI Taxonomy" id="271099"/>
    <lineage>
        <taxon>Bacteria</taxon>
        <taxon>Pseudomonadati</taxon>
        <taxon>Pseudomonadota</taxon>
        <taxon>Gammaproteobacteria</taxon>
        <taxon>Alteromonadales</taxon>
        <taxon>Shewanellaceae</taxon>
        <taxon>Shewanella</taxon>
    </lineage>
</organism>
<name>A0A431WDN5_9GAMM</name>
<evidence type="ECO:0000313" key="3">
    <source>
        <dbReference type="EMBL" id="RTR33666.1"/>
    </source>
</evidence>
<evidence type="ECO:0000313" key="4">
    <source>
        <dbReference type="Proteomes" id="UP000282060"/>
    </source>
</evidence>
<comment type="caution">
    <text evidence="3">The sequence shown here is derived from an EMBL/GenBank/DDBJ whole genome shotgun (WGS) entry which is preliminary data.</text>
</comment>
<dbReference type="InterPro" id="IPR005658">
    <property type="entry name" value="Prot_inh_ecotin"/>
</dbReference>
<dbReference type="OrthoDB" id="997196at2"/>
<dbReference type="SUPFAM" id="SSF49772">
    <property type="entry name" value="Ecotin, trypsin inhibitor"/>
    <property type="match status" value="1"/>
</dbReference>
<reference evidence="3 4" key="1">
    <citation type="submission" date="2018-12" db="EMBL/GenBank/DDBJ databases">
        <authorList>
            <person name="Yu L."/>
        </authorList>
    </citation>
    <scope>NUCLEOTIDE SEQUENCE [LARGE SCALE GENOMIC DNA]</scope>
    <source>
        <strain evidence="3 4">HAW-EB5</strain>
    </source>
</reference>
<gene>
    <name evidence="3" type="ORF">EKG39_08120</name>
</gene>
<proteinExistence type="inferred from homology"/>
<dbReference type="InterPro" id="IPR036198">
    <property type="entry name" value="Ecotin_sf"/>
</dbReference>
<comment type="similarity">
    <text evidence="1">Belongs to the protease inhibitor I11 (ecotin) family.</text>
</comment>
<dbReference type="PANTHER" id="PTHR35890">
    <property type="match status" value="1"/>
</dbReference>
<keyword evidence="2" id="KW-0732">Signal</keyword>
<dbReference type="Gene3D" id="2.60.40.550">
    <property type="entry name" value="Ecotin"/>
    <property type="match status" value="1"/>
</dbReference>
<evidence type="ECO:0000256" key="2">
    <source>
        <dbReference type="SAM" id="SignalP"/>
    </source>
</evidence>
<protein>
    <submittedName>
        <fullName evidence="3">Ecotin</fullName>
    </submittedName>
</protein>
<evidence type="ECO:0000256" key="1">
    <source>
        <dbReference type="ARBA" id="ARBA00010558"/>
    </source>
</evidence>